<organism evidence="1">
    <name type="scientific">Arundo donax</name>
    <name type="common">Giant reed</name>
    <name type="synonym">Donax arundinaceus</name>
    <dbReference type="NCBI Taxonomy" id="35708"/>
    <lineage>
        <taxon>Eukaryota</taxon>
        <taxon>Viridiplantae</taxon>
        <taxon>Streptophyta</taxon>
        <taxon>Embryophyta</taxon>
        <taxon>Tracheophyta</taxon>
        <taxon>Spermatophyta</taxon>
        <taxon>Magnoliopsida</taxon>
        <taxon>Liliopsida</taxon>
        <taxon>Poales</taxon>
        <taxon>Poaceae</taxon>
        <taxon>PACMAD clade</taxon>
        <taxon>Arundinoideae</taxon>
        <taxon>Arundineae</taxon>
        <taxon>Arundo</taxon>
    </lineage>
</organism>
<reference evidence="1" key="1">
    <citation type="submission" date="2014-09" db="EMBL/GenBank/DDBJ databases">
        <authorList>
            <person name="Magalhaes I.L.F."/>
            <person name="Oliveira U."/>
            <person name="Santos F.R."/>
            <person name="Vidigal T.H.D.A."/>
            <person name="Brescovit A.D."/>
            <person name="Santos A.J."/>
        </authorList>
    </citation>
    <scope>NUCLEOTIDE SEQUENCE</scope>
    <source>
        <tissue evidence="1">Shoot tissue taken approximately 20 cm above the soil surface</tissue>
    </source>
</reference>
<protein>
    <submittedName>
        <fullName evidence="1">Uncharacterized protein</fullName>
    </submittedName>
</protein>
<proteinExistence type="predicted"/>
<accession>A0A0A9BB64</accession>
<evidence type="ECO:0000313" key="1">
    <source>
        <dbReference type="EMBL" id="JAD60561.1"/>
    </source>
</evidence>
<dbReference type="EMBL" id="GBRH01237334">
    <property type="protein sequence ID" value="JAD60561.1"/>
    <property type="molecule type" value="Transcribed_RNA"/>
</dbReference>
<sequence length="68" mass="7366">MDHHHLHLVVRAPARVRGAASGRASTRGAAPASWFHTSCVRTPCPLPLAPRRAPLGLRSRERRLPASA</sequence>
<name>A0A0A9BB64_ARUDO</name>
<reference evidence="1" key="2">
    <citation type="journal article" date="2015" name="Data Brief">
        <title>Shoot transcriptome of the giant reed, Arundo donax.</title>
        <authorList>
            <person name="Barrero R.A."/>
            <person name="Guerrero F.D."/>
            <person name="Moolhuijzen P."/>
            <person name="Goolsby J.A."/>
            <person name="Tidwell J."/>
            <person name="Bellgard S.E."/>
            <person name="Bellgard M.I."/>
        </authorList>
    </citation>
    <scope>NUCLEOTIDE SEQUENCE</scope>
    <source>
        <tissue evidence="1">Shoot tissue taken approximately 20 cm above the soil surface</tissue>
    </source>
</reference>
<dbReference type="AlphaFoldDB" id="A0A0A9BB64"/>